<dbReference type="EMBL" id="ML738027">
    <property type="protein sequence ID" value="KAE8357411.1"/>
    <property type="molecule type" value="Genomic_DNA"/>
</dbReference>
<reference evidence="1 2" key="1">
    <citation type="submission" date="2019-04" db="EMBL/GenBank/DDBJ databases">
        <title>Friends and foes A comparative genomics studyof 23 Aspergillus species from section Flavi.</title>
        <authorList>
            <consortium name="DOE Joint Genome Institute"/>
            <person name="Kjaerbolling I."/>
            <person name="Vesth T."/>
            <person name="Frisvad J.C."/>
            <person name="Nybo J.L."/>
            <person name="Theobald S."/>
            <person name="Kildgaard S."/>
            <person name="Isbrandt T."/>
            <person name="Kuo A."/>
            <person name="Sato A."/>
            <person name="Lyhne E.K."/>
            <person name="Kogle M.E."/>
            <person name="Wiebenga A."/>
            <person name="Kun R.S."/>
            <person name="Lubbers R.J."/>
            <person name="Makela M.R."/>
            <person name="Barry K."/>
            <person name="Chovatia M."/>
            <person name="Clum A."/>
            <person name="Daum C."/>
            <person name="Haridas S."/>
            <person name="He G."/>
            <person name="LaButti K."/>
            <person name="Lipzen A."/>
            <person name="Mondo S."/>
            <person name="Riley R."/>
            <person name="Salamov A."/>
            <person name="Simmons B.A."/>
            <person name="Magnuson J.K."/>
            <person name="Henrissat B."/>
            <person name="Mortensen U.H."/>
            <person name="Larsen T.O."/>
            <person name="Devries R.P."/>
            <person name="Grigoriev I.V."/>
            <person name="Machida M."/>
            <person name="Baker S.E."/>
            <person name="Andersen M.R."/>
        </authorList>
    </citation>
    <scope>NUCLEOTIDE SEQUENCE [LARGE SCALE GENOMIC DNA]</scope>
    <source>
        <strain evidence="1 2">CBS 763.97</strain>
    </source>
</reference>
<dbReference type="GeneID" id="43653886"/>
<gene>
    <name evidence="1" type="ORF">BDV27DRAFT_139383</name>
</gene>
<dbReference type="RefSeq" id="XP_031920492.1">
    <property type="nucleotide sequence ID" value="XM_032069440.1"/>
</dbReference>
<evidence type="ECO:0000313" key="1">
    <source>
        <dbReference type="EMBL" id="KAE8357411.1"/>
    </source>
</evidence>
<proteinExistence type="predicted"/>
<keyword evidence="2" id="KW-1185">Reference proteome</keyword>
<sequence length="54" mass="6082">MDNVWESENIPHRFLQACSVFDRPSDLSATNDTMGFLDKAMHCIEGIGLDPPRC</sequence>
<accession>A0A5N6ZIG7</accession>
<organism evidence="1 2">
    <name type="scientific">Aspergillus caelatus</name>
    <dbReference type="NCBI Taxonomy" id="61420"/>
    <lineage>
        <taxon>Eukaryota</taxon>
        <taxon>Fungi</taxon>
        <taxon>Dikarya</taxon>
        <taxon>Ascomycota</taxon>
        <taxon>Pezizomycotina</taxon>
        <taxon>Eurotiomycetes</taxon>
        <taxon>Eurotiomycetidae</taxon>
        <taxon>Eurotiales</taxon>
        <taxon>Aspergillaceae</taxon>
        <taxon>Aspergillus</taxon>
        <taxon>Aspergillus subgen. Circumdati</taxon>
    </lineage>
</organism>
<dbReference type="Proteomes" id="UP000326268">
    <property type="component" value="Unassembled WGS sequence"/>
</dbReference>
<evidence type="ECO:0000313" key="2">
    <source>
        <dbReference type="Proteomes" id="UP000326268"/>
    </source>
</evidence>
<dbReference type="AlphaFoldDB" id="A0A5N6ZIG7"/>
<name>A0A5N6ZIG7_9EURO</name>
<protein>
    <submittedName>
        <fullName evidence="1">Uncharacterized protein</fullName>
    </submittedName>
</protein>